<feature type="binding site" evidence="13 15">
    <location>
        <begin position="341"/>
        <end position="343"/>
    </location>
    <ligand>
        <name>IMP</name>
        <dbReference type="ChEBI" id="CHEBI:58053"/>
    </ligand>
</feature>
<feature type="binding site" evidence="16">
    <location>
        <begin position="251"/>
        <end position="253"/>
    </location>
    <ligand>
        <name>NAD(+)</name>
        <dbReference type="ChEBI" id="CHEBI:57540"/>
    </ligand>
</feature>
<keyword evidence="23" id="KW-1185">Reference proteome</keyword>
<dbReference type="InterPro" id="IPR046342">
    <property type="entry name" value="CBS_dom_sf"/>
</dbReference>
<evidence type="ECO:0000256" key="10">
    <source>
        <dbReference type="ARBA" id="ARBA00023027"/>
    </source>
</evidence>
<dbReference type="PANTHER" id="PTHR11911:SF111">
    <property type="entry name" value="INOSINE-5'-MONOPHOSPHATE DEHYDROGENASE"/>
    <property type="match status" value="1"/>
</dbReference>
<dbReference type="Gene3D" id="3.20.20.70">
    <property type="entry name" value="Aldolase class I"/>
    <property type="match status" value="1"/>
</dbReference>
<dbReference type="InterPro" id="IPR015875">
    <property type="entry name" value="IMP_DH/GMP_Rdtase_CS"/>
</dbReference>
<evidence type="ECO:0000256" key="20">
    <source>
        <dbReference type="RuleBase" id="RU003928"/>
    </source>
</evidence>
<dbReference type="InterPro" id="IPR001093">
    <property type="entry name" value="IMP_DH_GMPRt"/>
</dbReference>
<keyword evidence="6 13" id="KW-0332">GMP biosynthesis</keyword>
<feature type="binding site" evidence="13">
    <location>
        <position position="251"/>
    </location>
    <ligand>
        <name>NAD(+)</name>
        <dbReference type="ChEBI" id="CHEBI:57540"/>
    </ligand>
</feature>
<evidence type="ECO:0000256" key="2">
    <source>
        <dbReference type="ARBA" id="ARBA00005502"/>
    </source>
</evidence>
<proteinExistence type="inferred from homology"/>
<evidence type="ECO:0000313" key="22">
    <source>
        <dbReference type="EMBL" id="MBT1706581.1"/>
    </source>
</evidence>
<dbReference type="EC" id="1.1.1.205" evidence="13 20"/>
<comment type="cofactor">
    <cofactor evidence="1 13">
        <name>K(+)</name>
        <dbReference type="ChEBI" id="CHEBI:29103"/>
    </cofactor>
</comment>
<feature type="domain" description="CBS" evidence="21">
    <location>
        <begin position="157"/>
        <end position="214"/>
    </location>
</feature>
<organism evidence="22 23">
    <name type="scientific">Dawidia cretensis</name>
    <dbReference type="NCBI Taxonomy" id="2782350"/>
    <lineage>
        <taxon>Bacteria</taxon>
        <taxon>Pseudomonadati</taxon>
        <taxon>Bacteroidota</taxon>
        <taxon>Cytophagia</taxon>
        <taxon>Cytophagales</taxon>
        <taxon>Chryseotaleaceae</taxon>
        <taxon>Dawidia</taxon>
    </lineage>
</organism>
<dbReference type="PROSITE" id="PS00487">
    <property type="entry name" value="IMP_DH_GMP_RED"/>
    <property type="match status" value="1"/>
</dbReference>
<dbReference type="RefSeq" id="WP_254082875.1">
    <property type="nucleotide sequence ID" value="NZ_JAHESE010000001.1"/>
</dbReference>
<comment type="pathway">
    <text evidence="13 20">Purine metabolism; XMP biosynthesis via de novo pathway; XMP from IMP: step 1/1.</text>
</comment>
<comment type="caution">
    <text evidence="22">The sequence shown here is derived from an EMBL/GenBank/DDBJ whole genome shotgun (WGS) entry which is preliminary data.</text>
</comment>
<evidence type="ECO:0000256" key="19">
    <source>
        <dbReference type="RuleBase" id="RU003927"/>
    </source>
</evidence>
<feature type="binding site" evidence="13">
    <location>
        <position position="474"/>
    </location>
    <ligand>
        <name>K(+)</name>
        <dbReference type="ChEBI" id="CHEBI:29103"/>
        <note>ligand shared between two tetrameric partners</note>
    </ligand>
</feature>
<evidence type="ECO:0000256" key="8">
    <source>
        <dbReference type="ARBA" id="ARBA00022958"/>
    </source>
</evidence>
<comment type="activity regulation">
    <text evidence="13">Mycophenolic acid (MPA) is a non-competitive inhibitor that prevents formation of the closed enzyme conformation by binding to the same site as the amobile flap. In contrast, mizoribine monophosphate (MZP) is a competitive inhibitor that induces the closed conformation. MPA is a potent inhibitor of mammalian IMPDHs but a poor inhibitor of the bacterial enzymes. MZP is a more potent inhibitor of bacterial IMPDH.</text>
</comment>
<dbReference type="PANTHER" id="PTHR11911">
    <property type="entry name" value="INOSINE-5-MONOPHOSPHATE DEHYDROGENASE RELATED"/>
    <property type="match status" value="1"/>
</dbReference>
<keyword evidence="9 13" id="KW-0560">Oxidoreductase</keyword>
<dbReference type="EMBL" id="JAHESE010000001">
    <property type="protein sequence ID" value="MBT1706581.1"/>
    <property type="molecule type" value="Genomic_DNA"/>
</dbReference>
<keyword evidence="5" id="KW-0677">Repeat</keyword>
<evidence type="ECO:0000256" key="12">
    <source>
        <dbReference type="ARBA" id="ARBA00048028"/>
    </source>
</evidence>
<evidence type="ECO:0000256" key="18">
    <source>
        <dbReference type="PROSITE-ProRule" id="PRU00703"/>
    </source>
</evidence>
<comment type="catalytic activity">
    <reaction evidence="12 13 20">
        <text>IMP + NAD(+) + H2O = XMP + NADH + H(+)</text>
        <dbReference type="Rhea" id="RHEA:11708"/>
        <dbReference type="ChEBI" id="CHEBI:15377"/>
        <dbReference type="ChEBI" id="CHEBI:15378"/>
        <dbReference type="ChEBI" id="CHEBI:57464"/>
        <dbReference type="ChEBI" id="CHEBI:57540"/>
        <dbReference type="ChEBI" id="CHEBI:57945"/>
        <dbReference type="ChEBI" id="CHEBI:58053"/>
        <dbReference type="EC" id="1.1.1.205"/>
    </reaction>
</comment>
<feature type="binding site" evidence="13 15">
    <location>
        <begin position="364"/>
        <end position="365"/>
    </location>
    <ligand>
        <name>IMP</name>
        <dbReference type="ChEBI" id="CHEBI:58053"/>
    </ligand>
</feature>
<feature type="binding site" description="in other chain" evidence="13 17">
    <location>
        <position position="308"/>
    </location>
    <ligand>
        <name>K(+)</name>
        <dbReference type="ChEBI" id="CHEBI:29103"/>
        <note>ligand shared between two tetrameric partners</note>
    </ligand>
</feature>
<evidence type="ECO:0000256" key="13">
    <source>
        <dbReference type="HAMAP-Rule" id="MF_01964"/>
    </source>
</evidence>
<keyword evidence="7 13" id="KW-0658">Purine biosynthesis</keyword>
<feature type="binding site" description="in other chain" evidence="13 17">
    <location>
        <position position="303"/>
    </location>
    <ligand>
        <name>K(+)</name>
        <dbReference type="ChEBI" id="CHEBI:29103"/>
        <note>ligand shared between two tetrameric partners</note>
    </ligand>
</feature>
<dbReference type="InterPro" id="IPR013785">
    <property type="entry name" value="Aldolase_TIM"/>
</dbReference>
<feature type="binding site" evidence="13 15">
    <location>
        <position position="306"/>
    </location>
    <ligand>
        <name>IMP</name>
        <dbReference type="ChEBI" id="CHEBI:58053"/>
    </ligand>
</feature>
<dbReference type="NCBIfam" id="TIGR01302">
    <property type="entry name" value="IMP_dehydrog"/>
    <property type="match status" value="1"/>
</dbReference>
<evidence type="ECO:0000256" key="4">
    <source>
        <dbReference type="ARBA" id="ARBA00022723"/>
    </source>
</evidence>
<feature type="binding site" evidence="13">
    <location>
        <position position="472"/>
    </location>
    <ligand>
        <name>K(+)</name>
        <dbReference type="ChEBI" id="CHEBI:29103"/>
        <note>ligand shared between two tetrameric partners</note>
    </ligand>
</feature>
<keyword evidence="11 18" id="KW-0129">CBS domain</keyword>
<dbReference type="FunFam" id="3.20.20.70:FF:000003">
    <property type="entry name" value="GMP reductase"/>
    <property type="match status" value="1"/>
</dbReference>
<evidence type="ECO:0000259" key="21">
    <source>
        <dbReference type="PROSITE" id="PS51371"/>
    </source>
</evidence>
<dbReference type="Pfam" id="PF00478">
    <property type="entry name" value="IMPDH"/>
    <property type="match status" value="1"/>
</dbReference>
<dbReference type="GO" id="GO:0000166">
    <property type="term" value="F:nucleotide binding"/>
    <property type="evidence" value="ECO:0007669"/>
    <property type="project" value="UniProtKB-UniRule"/>
</dbReference>
<feature type="binding site" evidence="13 16">
    <location>
        <begin position="301"/>
        <end position="303"/>
    </location>
    <ligand>
        <name>NAD(+)</name>
        <dbReference type="ChEBI" id="CHEBI:57540"/>
    </ligand>
</feature>
<keyword evidence="8 13" id="KW-0630">Potassium</keyword>
<feature type="binding site" evidence="13 15">
    <location>
        <begin position="388"/>
        <end position="392"/>
    </location>
    <ligand>
        <name>IMP</name>
        <dbReference type="ChEBI" id="CHEBI:58053"/>
    </ligand>
</feature>
<feature type="active site" description="Thioimidate intermediate" evidence="13 14">
    <location>
        <position position="308"/>
    </location>
</feature>
<dbReference type="SUPFAM" id="SSF51412">
    <property type="entry name" value="Inosine monophosphate dehydrogenase (IMPDH)"/>
    <property type="match status" value="1"/>
</dbReference>
<comment type="subunit">
    <text evidence="3 13">Homotetramer.</text>
</comment>
<feature type="binding site" evidence="13 15">
    <location>
        <position position="419"/>
    </location>
    <ligand>
        <name>IMP</name>
        <dbReference type="ChEBI" id="CHEBI:58053"/>
    </ligand>
</feature>
<evidence type="ECO:0000256" key="16">
    <source>
        <dbReference type="PIRSR" id="PIRSR000130-3"/>
    </source>
</evidence>
<evidence type="ECO:0000313" key="23">
    <source>
        <dbReference type="Proteomes" id="UP001319080"/>
    </source>
</evidence>
<dbReference type="SUPFAM" id="SSF54631">
    <property type="entry name" value="CBS-domain pair"/>
    <property type="match status" value="1"/>
</dbReference>
<dbReference type="GO" id="GO:0046872">
    <property type="term" value="F:metal ion binding"/>
    <property type="evidence" value="ECO:0007669"/>
    <property type="project" value="UniProtKB-UniRule"/>
</dbReference>
<comment type="caution">
    <text evidence="13">Lacks conserved residue(s) required for the propagation of feature annotation.</text>
</comment>
<evidence type="ECO:0000256" key="1">
    <source>
        <dbReference type="ARBA" id="ARBA00001958"/>
    </source>
</evidence>
<evidence type="ECO:0000256" key="6">
    <source>
        <dbReference type="ARBA" id="ARBA00022749"/>
    </source>
</evidence>
<dbReference type="CDD" id="cd00381">
    <property type="entry name" value="IMPDH"/>
    <property type="match status" value="1"/>
</dbReference>
<sequence length="490" mass="52671">MPLDNSKFLFEALTYDDVLLVPAYSDVLPRDTDTSSYLTRNIKLNIPIVSAAMDTVTEAELAIGIAMEGGLGFIHKNMKIALQAEQVRKVKRSQSGLILDPVTLAINSTVADAEKIMREFKIGGIPVVDDQGKLLGIITNRDLRFQKDMSVPVERIMTKDNIITAPEGITLEKAEDILKKYKIEKLPIVNKKNKLIGLITFKDIQKKRNKPTACQDQFGRLRVGAAVGVTPDILDRIDALKAAGVDVISIDTAHGHSKGVMEAAKRVKKKYPELDLIVGNIATGEAAKALAKVGADAVKVGVGPGSICTTRVVAGVGLPQLSAVYEASKALKGSDTKVIADGGIRFSGDIVKAIAGGADSVMIGSLLAGTDEAPGEMIIYEGRKFKSYRGMGSLEAMEDGSKDRYFQDVEDDIKKLVPEGISGRVPFKGLVSEVLYQLVGGLKAGMGYCGAKNIEKMKLAKFVKITSAGVTESHPHDVSITREAPNYSRK</sequence>
<feature type="domain" description="CBS" evidence="21">
    <location>
        <begin position="97"/>
        <end position="153"/>
    </location>
</feature>
<dbReference type="InterPro" id="IPR000644">
    <property type="entry name" value="CBS_dom"/>
</dbReference>
<evidence type="ECO:0000256" key="15">
    <source>
        <dbReference type="PIRSR" id="PIRSR000130-2"/>
    </source>
</evidence>
<evidence type="ECO:0000256" key="9">
    <source>
        <dbReference type="ARBA" id="ARBA00023002"/>
    </source>
</evidence>
<accession>A0AAP2DSH1</accession>
<dbReference type="SMART" id="SM01240">
    <property type="entry name" value="IMPDH"/>
    <property type="match status" value="1"/>
</dbReference>
<dbReference type="GO" id="GO:0006183">
    <property type="term" value="P:GTP biosynthetic process"/>
    <property type="evidence" value="ECO:0007669"/>
    <property type="project" value="TreeGrafter"/>
</dbReference>
<dbReference type="CDD" id="cd04601">
    <property type="entry name" value="CBS_pair_IMPDH"/>
    <property type="match status" value="1"/>
</dbReference>
<evidence type="ECO:0000256" key="7">
    <source>
        <dbReference type="ARBA" id="ARBA00022755"/>
    </source>
</evidence>
<dbReference type="SMART" id="SM00116">
    <property type="entry name" value="CBS"/>
    <property type="match status" value="2"/>
</dbReference>
<feature type="active site" description="Proton acceptor" evidence="13 14">
    <location>
        <position position="404"/>
    </location>
</feature>
<dbReference type="PIRSF" id="PIRSF000130">
    <property type="entry name" value="IMPDH"/>
    <property type="match status" value="1"/>
</dbReference>
<comment type="similarity">
    <text evidence="2 13 19">Belongs to the IMPDH/GMPR family.</text>
</comment>
<feature type="binding site" evidence="13">
    <location>
        <position position="473"/>
    </location>
    <ligand>
        <name>K(+)</name>
        <dbReference type="ChEBI" id="CHEBI:29103"/>
        <note>ligand shared between two tetrameric partners</note>
    </ligand>
</feature>
<dbReference type="PROSITE" id="PS51371">
    <property type="entry name" value="CBS"/>
    <property type="match status" value="2"/>
</dbReference>
<evidence type="ECO:0000256" key="3">
    <source>
        <dbReference type="ARBA" id="ARBA00011881"/>
    </source>
</evidence>
<protein>
    <recommendedName>
        <fullName evidence="13 20">Inosine-5'-monophosphate dehydrogenase</fullName>
        <shortName evidence="13">IMP dehydrogenase</shortName>
        <shortName evidence="13">IMPD</shortName>
        <shortName evidence="13">IMPDH</shortName>
        <ecNumber evidence="13 20">1.1.1.205</ecNumber>
    </recommendedName>
</protein>
<evidence type="ECO:0000256" key="11">
    <source>
        <dbReference type="ARBA" id="ARBA00023122"/>
    </source>
</evidence>
<evidence type="ECO:0000256" key="17">
    <source>
        <dbReference type="PIRSR" id="PIRSR000130-4"/>
    </source>
</evidence>
<dbReference type="AlphaFoldDB" id="A0AAP2DSH1"/>
<dbReference type="Pfam" id="PF00571">
    <property type="entry name" value="CBS"/>
    <property type="match status" value="2"/>
</dbReference>
<comment type="function">
    <text evidence="13">Catalyzes the conversion of inosine 5'-phosphate (IMP) to xanthosine 5'-phosphate (XMP), the first committed and rate-limiting step in the de novo synthesis of guanine nucleotides, and therefore plays an important role in the regulation of cell growth.</text>
</comment>
<reference evidence="22 23" key="1">
    <citation type="submission" date="2021-05" db="EMBL/GenBank/DDBJ databases">
        <title>A Polyphasic approach of four new species of the genus Ohtaekwangia: Ohtaekwangia histidinii sp. nov., Ohtaekwangia cretensis sp. nov., Ohtaekwangia indiensis sp. nov., Ohtaekwangia reichenbachii sp. nov. from diverse environment.</title>
        <authorList>
            <person name="Octaviana S."/>
        </authorList>
    </citation>
    <scope>NUCLEOTIDE SEQUENCE [LARGE SCALE GENOMIC DNA]</scope>
    <source>
        <strain evidence="22 23">PWU5</strain>
    </source>
</reference>
<dbReference type="Proteomes" id="UP001319080">
    <property type="component" value="Unassembled WGS sequence"/>
</dbReference>
<dbReference type="GO" id="GO:0003938">
    <property type="term" value="F:IMP dehydrogenase activity"/>
    <property type="evidence" value="ECO:0007669"/>
    <property type="project" value="UniProtKB-UniRule"/>
</dbReference>
<evidence type="ECO:0000256" key="14">
    <source>
        <dbReference type="PIRSR" id="PIRSR000130-1"/>
    </source>
</evidence>
<name>A0AAP2DSH1_9BACT</name>
<dbReference type="HAMAP" id="MF_01964">
    <property type="entry name" value="IMPDH"/>
    <property type="match status" value="1"/>
</dbReference>
<keyword evidence="10 13" id="KW-0520">NAD</keyword>
<keyword evidence="4 13" id="KW-0479">Metal-binding</keyword>
<dbReference type="GO" id="GO:0006177">
    <property type="term" value="P:GMP biosynthetic process"/>
    <property type="evidence" value="ECO:0007669"/>
    <property type="project" value="UniProtKB-UniRule"/>
</dbReference>
<feature type="binding site" description="in other chain" evidence="13 17">
    <location>
        <position position="305"/>
    </location>
    <ligand>
        <name>K(+)</name>
        <dbReference type="ChEBI" id="CHEBI:29103"/>
        <note>ligand shared between two tetrameric partners</note>
    </ligand>
</feature>
<dbReference type="InterPro" id="IPR005990">
    <property type="entry name" value="IMP_DH"/>
</dbReference>
<gene>
    <name evidence="13 22" type="primary">guaB</name>
    <name evidence="22" type="ORF">KK062_00020</name>
</gene>
<evidence type="ECO:0000256" key="5">
    <source>
        <dbReference type="ARBA" id="ARBA00022737"/>
    </source>
</evidence>